<dbReference type="Gene3D" id="1.20.920.10">
    <property type="entry name" value="Bromodomain-like"/>
    <property type="match status" value="1"/>
</dbReference>
<dbReference type="PROSITE" id="PS50014">
    <property type="entry name" value="BROMODOMAIN_2"/>
    <property type="match status" value="1"/>
</dbReference>
<feature type="compositionally biased region" description="Basic and acidic residues" evidence="8">
    <location>
        <begin position="505"/>
        <end position="525"/>
    </location>
</feature>
<keyword evidence="2" id="KW-0805">Transcription regulation</keyword>
<dbReference type="OrthoDB" id="21449at2759"/>
<dbReference type="AlphaFoldDB" id="A0A835IMV3"/>
<feature type="region of interest" description="Disordered" evidence="8">
    <location>
        <begin position="441"/>
        <end position="470"/>
    </location>
</feature>
<dbReference type="Pfam" id="PF00439">
    <property type="entry name" value="Bromodomain"/>
    <property type="match status" value="1"/>
</dbReference>
<evidence type="ECO:0000256" key="4">
    <source>
        <dbReference type="ARBA" id="ARBA00023117"/>
    </source>
</evidence>
<evidence type="ECO:0000313" key="11">
    <source>
        <dbReference type="Proteomes" id="UP000631114"/>
    </source>
</evidence>
<dbReference type="SUPFAM" id="SSF47370">
    <property type="entry name" value="Bromodomain"/>
    <property type="match status" value="1"/>
</dbReference>
<feature type="region of interest" description="Disordered" evidence="8">
    <location>
        <begin position="502"/>
        <end position="525"/>
    </location>
</feature>
<keyword evidence="11" id="KW-1185">Reference proteome</keyword>
<evidence type="ECO:0000256" key="8">
    <source>
        <dbReference type="SAM" id="MobiDB-lite"/>
    </source>
</evidence>
<dbReference type="InterPro" id="IPR037377">
    <property type="entry name" value="GTE_bromo"/>
</dbReference>
<dbReference type="InterPro" id="IPR052442">
    <property type="entry name" value="Env_Response_Regulator"/>
</dbReference>
<evidence type="ECO:0000259" key="9">
    <source>
        <dbReference type="PROSITE" id="PS50014"/>
    </source>
</evidence>
<evidence type="ECO:0000256" key="5">
    <source>
        <dbReference type="ARBA" id="ARBA00023163"/>
    </source>
</evidence>
<dbReference type="GO" id="GO:0005634">
    <property type="term" value="C:nucleus"/>
    <property type="evidence" value="ECO:0007669"/>
    <property type="project" value="UniProtKB-SubCell"/>
</dbReference>
<dbReference type="EMBL" id="JADFTS010000002">
    <property type="protein sequence ID" value="KAF9620866.1"/>
    <property type="molecule type" value="Genomic_DNA"/>
</dbReference>
<dbReference type="PANTHER" id="PTHR46136:SF19">
    <property type="entry name" value="TRANSCRIPTION FACTOR GTE12"/>
    <property type="match status" value="1"/>
</dbReference>
<feature type="domain" description="Bromo" evidence="9">
    <location>
        <begin position="131"/>
        <end position="203"/>
    </location>
</feature>
<dbReference type="SMART" id="SM00297">
    <property type="entry name" value="BROMO"/>
    <property type="match status" value="1"/>
</dbReference>
<reference evidence="10 11" key="1">
    <citation type="submission" date="2020-10" db="EMBL/GenBank/DDBJ databases">
        <title>The Coptis chinensis genome and diversification of protoberbering-type alkaloids.</title>
        <authorList>
            <person name="Wang B."/>
            <person name="Shu S."/>
            <person name="Song C."/>
            <person name="Liu Y."/>
        </authorList>
    </citation>
    <scope>NUCLEOTIDE SEQUENCE [LARGE SCALE GENOMIC DNA]</scope>
    <source>
        <strain evidence="10">HL-2020</strain>
        <tissue evidence="10">Leaf</tissue>
    </source>
</reference>
<evidence type="ECO:0000313" key="10">
    <source>
        <dbReference type="EMBL" id="KAF9620866.1"/>
    </source>
</evidence>
<name>A0A835IMV3_9MAGN</name>
<keyword evidence="6" id="KW-0539">Nucleus</keyword>
<evidence type="ECO:0000256" key="6">
    <source>
        <dbReference type="ARBA" id="ARBA00023242"/>
    </source>
</evidence>
<dbReference type="CDD" id="cd05506">
    <property type="entry name" value="Bromo_plant1"/>
    <property type="match status" value="1"/>
</dbReference>
<evidence type="ECO:0000256" key="7">
    <source>
        <dbReference type="PROSITE-ProRule" id="PRU00035"/>
    </source>
</evidence>
<comment type="caution">
    <text evidence="10">The sequence shown here is derived from an EMBL/GenBank/DDBJ whole genome shotgun (WGS) entry which is preliminary data.</text>
</comment>
<organism evidence="10 11">
    <name type="scientific">Coptis chinensis</name>
    <dbReference type="NCBI Taxonomy" id="261450"/>
    <lineage>
        <taxon>Eukaryota</taxon>
        <taxon>Viridiplantae</taxon>
        <taxon>Streptophyta</taxon>
        <taxon>Embryophyta</taxon>
        <taxon>Tracheophyta</taxon>
        <taxon>Spermatophyta</taxon>
        <taxon>Magnoliopsida</taxon>
        <taxon>Ranunculales</taxon>
        <taxon>Ranunculaceae</taxon>
        <taxon>Coptidoideae</taxon>
        <taxon>Coptis</taxon>
    </lineage>
</organism>
<dbReference type="InterPro" id="IPR001487">
    <property type="entry name" value="Bromodomain"/>
</dbReference>
<dbReference type="Proteomes" id="UP000631114">
    <property type="component" value="Unassembled WGS sequence"/>
</dbReference>
<keyword evidence="4 7" id="KW-0103">Bromodomain</keyword>
<proteinExistence type="predicted"/>
<keyword evidence="3" id="KW-0175">Coiled coil</keyword>
<dbReference type="PRINTS" id="PR00503">
    <property type="entry name" value="BROMODOMAIN"/>
</dbReference>
<evidence type="ECO:0000256" key="1">
    <source>
        <dbReference type="ARBA" id="ARBA00004123"/>
    </source>
</evidence>
<feature type="region of interest" description="Disordered" evidence="8">
    <location>
        <begin position="229"/>
        <end position="263"/>
    </location>
</feature>
<sequence length="656" mass="74011">MVSASHSISLHSSSLQLIQPSSAMSTTCEKLAPRKLKIKLSKINSESEIISADYGHGIKGQFSLNCDKEKRKGNTPVEKEMGVSDRYDVQISVTHSSKRQAARKLENQKAKKLRLDSRLMHQCALILKKLMSHKKGWAFNTPVDPVAYGIPDYFTIITKPMDLGTIKSKLENSLYSNTDEFAADVRLTFSNAMLYNPPSNNFHIMAKELNYIFEVAWKANEAKWSAETFKVEQHPNSNERPTMNVDLRRDDRRQQQDPSPKIPNKVSIISIQKLKLRKDLVEISKEKSSPPFLEHFRKMGLIGQQDDRIEVDIDRFDEITVCKWQNAVRSYHRLKSAESSYTENSCGRDSVQKDLHKGIDNSTRHVVGVVSDKSRTISACSNGSYESVKYRDVDLDRPCGRDESDASHGGVQKLDLPVNGTAEKLVSKSDLEFNEGVSAVDEETAQPSSHLAVPGTAATSEEGWDTNNYDGQLSPSKALRAAMLRSRFADTIVKARQKTLLNNGEKSDPVKMKQEKERLEKQQRDEKARIEAQMRAAEAASRMKEEMDLKIQREKEREAARIALQKMERTVQIDENLEILKDLELLGGYSPVDCLDHNGNPLARLGLFMKVEYLEDEEELDTCNGVVVEELDTSNGDVEEELGTFNEDVEEGEIPL</sequence>
<evidence type="ECO:0000256" key="3">
    <source>
        <dbReference type="ARBA" id="ARBA00023054"/>
    </source>
</evidence>
<dbReference type="InterPro" id="IPR036427">
    <property type="entry name" value="Bromodomain-like_sf"/>
</dbReference>
<dbReference type="PANTHER" id="PTHR46136">
    <property type="entry name" value="TRANSCRIPTION FACTOR GTE8"/>
    <property type="match status" value="1"/>
</dbReference>
<gene>
    <name evidence="10" type="ORF">IFM89_015107</name>
</gene>
<comment type="subcellular location">
    <subcellularLocation>
        <location evidence="1">Nucleus</location>
    </subcellularLocation>
</comment>
<accession>A0A835IMV3</accession>
<feature type="compositionally biased region" description="Basic and acidic residues" evidence="8">
    <location>
        <begin position="246"/>
        <end position="255"/>
    </location>
</feature>
<evidence type="ECO:0000256" key="2">
    <source>
        <dbReference type="ARBA" id="ARBA00023015"/>
    </source>
</evidence>
<protein>
    <recommendedName>
        <fullName evidence="9">Bromo domain-containing protein</fullName>
    </recommendedName>
</protein>
<keyword evidence="5" id="KW-0804">Transcription</keyword>